<reference evidence="5" key="1">
    <citation type="submission" date="2018-05" db="EMBL/GenBank/DDBJ databases">
        <authorList>
            <person name="Lanie J.A."/>
            <person name="Ng W.-L."/>
            <person name="Kazmierczak K.M."/>
            <person name="Andrzejewski T.M."/>
            <person name="Davidsen T.M."/>
            <person name="Wayne K.J."/>
            <person name="Tettelin H."/>
            <person name="Glass J.I."/>
            <person name="Rusch D."/>
            <person name="Podicherti R."/>
            <person name="Tsui H.-C.T."/>
            <person name="Winkler M.E."/>
        </authorList>
    </citation>
    <scope>NUCLEOTIDE SEQUENCE</scope>
</reference>
<dbReference type="InterPro" id="IPR005825">
    <property type="entry name" value="Ribosomal_uL24_CS"/>
</dbReference>
<gene>
    <name evidence="5" type="ORF">METZ01_LOCUS346075</name>
</gene>
<dbReference type="EMBL" id="UINC01119416">
    <property type="protein sequence ID" value="SVC93221.1"/>
    <property type="molecule type" value="Genomic_DNA"/>
</dbReference>
<sequence length="75" mass="8223">MHVKKGDTVLVIAGDNRGKTGRVLKTIPTNNRVIVEGVNFIVRHTRPTQVNPRGGRVEKEAPIHASNVVTVEESE</sequence>
<feature type="domain" description="KOW" evidence="4">
    <location>
        <begin position="2"/>
        <end position="29"/>
    </location>
</feature>
<dbReference type="GO" id="GO:1990904">
    <property type="term" value="C:ribonucleoprotein complex"/>
    <property type="evidence" value="ECO:0007669"/>
    <property type="project" value="UniProtKB-KW"/>
</dbReference>
<dbReference type="CDD" id="cd06089">
    <property type="entry name" value="KOW_RPL26"/>
    <property type="match status" value="1"/>
</dbReference>
<evidence type="ECO:0000256" key="3">
    <source>
        <dbReference type="ARBA" id="ARBA00023274"/>
    </source>
</evidence>
<dbReference type="NCBIfam" id="TIGR01079">
    <property type="entry name" value="rplX_bact"/>
    <property type="match status" value="1"/>
</dbReference>
<dbReference type="GO" id="GO:0003735">
    <property type="term" value="F:structural constituent of ribosome"/>
    <property type="evidence" value="ECO:0007669"/>
    <property type="project" value="InterPro"/>
</dbReference>
<dbReference type="SUPFAM" id="SSF50104">
    <property type="entry name" value="Translation proteins SH3-like domain"/>
    <property type="match status" value="1"/>
</dbReference>
<protein>
    <recommendedName>
        <fullName evidence="4">KOW domain-containing protein</fullName>
    </recommendedName>
</protein>
<comment type="similarity">
    <text evidence="1">Belongs to the universal ribosomal protein uL24 family.</text>
</comment>
<dbReference type="InterPro" id="IPR014722">
    <property type="entry name" value="Rib_uL2_dom2"/>
</dbReference>
<dbReference type="HAMAP" id="MF_01326_B">
    <property type="entry name" value="Ribosomal_uL24_B"/>
    <property type="match status" value="1"/>
</dbReference>
<keyword evidence="2" id="KW-0689">Ribosomal protein</keyword>
<dbReference type="PANTHER" id="PTHR12903">
    <property type="entry name" value="MITOCHONDRIAL RIBOSOMAL PROTEIN L24"/>
    <property type="match status" value="1"/>
</dbReference>
<dbReference type="Pfam" id="PF00467">
    <property type="entry name" value="KOW"/>
    <property type="match status" value="1"/>
</dbReference>
<accession>A0A382R9H7</accession>
<dbReference type="Pfam" id="PF17136">
    <property type="entry name" value="ribosomal_L24"/>
    <property type="match status" value="1"/>
</dbReference>
<dbReference type="Gene3D" id="2.30.30.30">
    <property type="match status" value="1"/>
</dbReference>
<keyword evidence="3" id="KW-0687">Ribonucleoprotein</keyword>
<dbReference type="InterPro" id="IPR005824">
    <property type="entry name" value="KOW"/>
</dbReference>
<dbReference type="SMART" id="SM00739">
    <property type="entry name" value="KOW"/>
    <property type="match status" value="1"/>
</dbReference>
<dbReference type="InterPro" id="IPR008991">
    <property type="entry name" value="Translation_prot_SH3-like_sf"/>
</dbReference>
<dbReference type="AlphaFoldDB" id="A0A382R9H7"/>
<dbReference type="InterPro" id="IPR041988">
    <property type="entry name" value="Ribosomal_uL24_KOW"/>
</dbReference>
<dbReference type="InterPro" id="IPR003256">
    <property type="entry name" value="Ribosomal_uL24"/>
</dbReference>
<organism evidence="5">
    <name type="scientific">marine metagenome</name>
    <dbReference type="NCBI Taxonomy" id="408172"/>
    <lineage>
        <taxon>unclassified sequences</taxon>
        <taxon>metagenomes</taxon>
        <taxon>ecological metagenomes</taxon>
    </lineage>
</organism>
<evidence type="ECO:0000259" key="4">
    <source>
        <dbReference type="SMART" id="SM00739"/>
    </source>
</evidence>
<dbReference type="GO" id="GO:0003723">
    <property type="term" value="F:RNA binding"/>
    <property type="evidence" value="ECO:0007669"/>
    <property type="project" value="InterPro"/>
</dbReference>
<evidence type="ECO:0000313" key="5">
    <source>
        <dbReference type="EMBL" id="SVC93221.1"/>
    </source>
</evidence>
<evidence type="ECO:0000256" key="2">
    <source>
        <dbReference type="ARBA" id="ARBA00022980"/>
    </source>
</evidence>
<evidence type="ECO:0000256" key="1">
    <source>
        <dbReference type="ARBA" id="ARBA00010618"/>
    </source>
</evidence>
<name>A0A382R9H7_9ZZZZ</name>
<proteinExistence type="inferred from homology"/>
<dbReference type="GO" id="GO:0005840">
    <property type="term" value="C:ribosome"/>
    <property type="evidence" value="ECO:0007669"/>
    <property type="project" value="UniProtKB-KW"/>
</dbReference>
<dbReference type="GO" id="GO:0006412">
    <property type="term" value="P:translation"/>
    <property type="evidence" value="ECO:0007669"/>
    <property type="project" value="InterPro"/>
</dbReference>
<dbReference type="PROSITE" id="PS01108">
    <property type="entry name" value="RIBOSOMAL_L24"/>
    <property type="match status" value="1"/>
</dbReference>
<dbReference type="InterPro" id="IPR057264">
    <property type="entry name" value="Ribosomal_uL24_C"/>
</dbReference>